<dbReference type="PATRIC" id="fig|670052.7.peg.1733"/>
<proteinExistence type="predicted"/>
<dbReference type="SUPFAM" id="SSF55781">
    <property type="entry name" value="GAF domain-like"/>
    <property type="match status" value="1"/>
</dbReference>
<dbReference type="InterPro" id="IPR029016">
    <property type="entry name" value="GAF-like_dom_sf"/>
</dbReference>
<evidence type="ECO:0000256" key="1">
    <source>
        <dbReference type="ARBA" id="ARBA00023015"/>
    </source>
</evidence>
<sequence length="241" mass="25676">MSDRLAFGAAVEELSLAFERRTSLCRPFLRVLPVTGAAISTLGPPFGSETLCASDAQAARLDELQFDLGEGPCWDALTHRRPVLSGDFRTDDTRWPLFTEALGAAEVGSLFAFPLALGSLNIGAVDLYSRQPATLTDVQVGDATTLATICARQVLRRSLADQPQPGPDDDGDGFSRREVHQATGMVLAQLGVSAADAHLVITGYAFARGRTVREVAADIVARRLDFADEWASPSGPSSDSL</sequence>
<protein>
    <submittedName>
        <fullName evidence="4">Antitermination regulatory protein</fullName>
    </submittedName>
</protein>
<evidence type="ECO:0000313" key="4">
    <source>
        <dbReference type="EMBL" id="ANP72632.1"/>
    </source>
</evidence>
<accession>A0A1B1BJ49</accession>
<dbReference type="EMBL" id="CP016282">
    <property type="protein sequence ID" value="ANP72632.1"/>
    <property type="molecule type" value="Genomic_DNA"/>
</dbReference>
<evidence type="ECO:0000259" key="3">
    <source>
        <dbReference type="SMART" id="SM01012"/>
    </source>
</evidence>
<dbReference type="Proteomes" id="UP000092582">
    <property type="component" value="Chromosome 1"/>
</dbReference>
<keyword evidence="2" id="KW-0804">Transcription</keyword>
<dbReference type="Gene3D" id="1.10.10.10">
    <property type="entry name" value="Winged helix-like DNA-binding domain superfamily/Winged helix DNA-binding domain"/>
    <property type="match status" value="1"/>
</dbReference>
<dbReference type="KEGG" id="cart:PA27867_1678"/>
<dbReference type="GO" id="GO:0003723">
    <property type="term" value="F:RNA binding"/>
    <property type="evidence" value="ECO:0007669"/>
    <property type="project" value="InterPro"/>
</dbReference>
<keyword evidence="5" id="KW-1185">Reference proteome</keyword>
<dbReference type="RefSeq" id="WP_084020897.1">
    <property type="nucleotide sequence ID" value="NZ_CP016282.1"/>
</dbReference>
<feature type="domain" description="ANTAR" evidence="3">
    <location>
        <begin position="151"/>
        <end position="220"/>
    </location>
</feature>
<keyword evidence="1" id="KW-0805">Transcription regulation</keyword>
<dbReference type="SMART" id="SM01012">
    <property type="entry name" value="ANTAR"/>
    <property type="match status" value="1"/>
</dbReference>
<dbReference type="AlphaFoldDB" id="A0A1B1BJ49"/>
<dbReference type="Pfam" id="PF13185">
    <property type="entry name" value="GAF_2"/>
    <property type="match status" value="1"/>
</dbReference>
<evidence type="ECO:0000256" key="2">
    <source>
        <dbReference type="ARBA" id="ARBA00023163"/>
    </source>
</evidence>
<name>A0A1B1BJ49_9MICO</name>
<evidence type="ECO:0000313" key="5">
    <source>
        <dbReference type="Proteomes" id="UP000092582"/>
    </source>
</evidence>
<dbReference type="STRING" id="670052.PA27867_1678"/>
<organism evidence="4 5">
    <name type="scientific">Cryobacterium arcticum</name>
    <dbReference type="NCBI Taxonomy" id="670052"/>
    <lineage>
        <taxon>Bacteria</taxon>
        <taxon>Bacillati</taxon>
        <taxon>Actinomycetota</taxon>
        <taxon>Actinomycetes</taxon>
        <taxon>Micrococcales</taxon>
        <taxon>Microbacteriaceae</taxon>
        <taxon>Cryobacterium</taxon>
    </lineage>
</organism>
<gene>
    <name evidence="4" type="ORF">PA27867_1678</name>
</gene>
<dbReference type="Pfam" id="PF03861">
    <property type="entry name" value="ANTAR"/>
    <property type="match status" value="1"/>
</dbReference>
<reference evidence="4 5" key="1">
    <citation type="submission" date="2016-06" db="EMBL/GenBank/DDBJ databases">
        <title>Genome sequencing of Cryobacterium arcticum PAMC 27867.</title>
        <authorList>
            <person name="Lee J."/>
            <person name="Kim O.-S."/>
        </authorList>
    </citation>
    <scope>NUCLEOTIDE SEQUENCE [LARGE SCALE GENOMIC DNA]</scope>
    <source>
        <strain evidence="4 5">PAMC 27867</strain>
    </source>
</reference>
<dbReference type="InterPro" id="IPR003018">
    <property type="entry name" value="GAF"/>
</dbReference>
<dbReference type="InterPro" id="IPR005561">
    <property type="entry name" value="ANTAR"/>
</dbReference>
<dbReference type="Gene3D" id="3.30.450.40">
    <property type="match status" value="1"/>
</dbReference>
<dbReference type="InterPro" id="IPR036388">
    <property type="entry name" value="WH-like_DNA-bd_sf"/>
</dbReference>
<dbReference type="OrthoDB" id="7466251at2"/>